<dbReference type="InterPro" id="IPR004574">
    <property type="entry name" value="Alkb"/>
</dbReference>
<evidence type="ECO:0000259" key="6">
    <source>
        <dbReference type="PROSITE" id="PS51471"/>
    </source>
</evidence>
<evidence type="ECO:0000256" key="1">
    <source>
        <dbReference type="ARBA" id="ARBA00001954"/>
    </source>
</evidence>
<evidence type="ECO:0000256" key="3">
    <source>
        <dbReference type="ARBA" id="ARBA00022964"/>
    </source>
</evidence>
<sequence>MRDRDGIALAPGLIHYPGYLDDAAQGRLAAELAQVIQAAPPFLPRMPRTGVPFSVRMTNCGPLGWVSDVAGYRYQPLHPNLGMPWPDIPESARAAWDAIAGYGAPPEACLVNLYDPRARMGLHQDRDEADLDAPVLSLSLGATALFRYGGLRRGDPTRSIRLRSGDALVMGGASRLIHHGVDRILAAEADLLATGQPPPDFLPSGGRCNLTLRRVRRPVAMRSA</sequence>
<keyword evidence="4" id="KW-0560">Oxidoreductase</keyword>
<reference evidence="7" key="1">
    <citation type="journal article" date="2021" name="Front. Microbiol.">
        <title>Comprehensive Comparative Genomics and Phenotyping of Methylobacterium Species.</title>
        <authorList>
            <person name="Alessa O."/>
            <person name="Ogura Y."/>
            <person name="Fujitani Y."/>
            <person name="Takami H."/>
            <person name="Hayashi T."/>
            <person name="Sahin N."/>
            <person name="Tani A."/>
        </authorList>
    </citation>
    <scope>NUCLEOTIDE SEQUENCE</scope>
    <source>
        <strain evidence="7">DSM 19015</strain>
    </source>
</reference>
<keyword evidence="3" id="KW-0223">Dioxygenase</keyword>
<dbReference type="SUPFAM" id="SSF51197">
    <property type="entry name" value="Clavaminate synthase-like"/>
    <property type="match status" value="1"/>
</dbReference>
<dbReference type="Proteomes" id="UP001055125">
    <property type="component" value="Unassembled WGS sequence"/>
</dbReference>
<organism evidence="7 8">
    <name type="scientific">Methylobacterium iners</name>
    <dbReference type="NCBI Taxonomy" id="418707"/>
    <lineage>
        <taxon>Bacteria</taxon>
        <taxon>Pseudomonadati</taxon>
        <taxon>Pseudomonadota</taxon>
        <taxon>Alphaproteobacteria</taxon>
        <taxon>Hyphomicrobiales</taxon>
        <taxon>Methylobacteriaceae</taxon>
        <taxon>Methylobacterium</taxon>
    </lineage>
</organism>
<reference evidence="7" key="2">
    <citation type="submission" date="2021-08" db="EMBL/GenBank/DDBJ databases">
        <authorList>
            <person name="Tani A."/>
            <person name="Ola A."/>
            <person name="Ogura Y."/>
            <person name="Katsura K."/>
            <person name="Hayashi T."/>
        </authorList>
    </citation>
    <scope>NUCLEOTIDE SEQUENCE</scope>
    <source>
        <strain evidence="7">DSM 19015</strain>
    </source>
</reference>
<gene>
    <name evidence="7" type="ORF">OCOJLMKI_2974</name>
</gene>
<proteinExistence type="predicted"/>
<dbReference type="Gene3D" id="2.60.120.590">
    <property type="entry name" value="Alpha-ketoglutarate-dependent dioxygenase AlkB-like"/>
    <property type="match status" value="1"/>
</dbReference>
<evidence type="ECO:0000256" key="4">
    <source>
        <dbReference type="ARBA" id="ARBA00023002"/>
    </source>
</evidence>
<evidence type="ECO:0000313" key="8">
    <source>
        <dbReference type="Proteomes" id="UP001055125"/>
    </source>
</evidence>
<dbReference type="InterPro" id="IPR027450">
    <property type="entry name" value="AlkB-like"/>
</dbReference>
<evidence type="ECO:0000256" key="2">
    <source>
        <dbReference type="ARBA" id="ARBA00022723"/>
    </source>
</evidence>
<dbReference type="EMBL" id="BPQP01000045">
    <property type="protein sequence ID" value="GJD95760.1"/>
    <property type="molecule type" value="Genomic_DNA"/>
</dbReference>
<keyword evidence="2" id="KW-0479">Metal-binding</keyword>
<dbReference type="InterPro" id="IPR005123">
    <property type="entry name" value="Oxoglu/Fe-dep_dioxygenase_dom"/>
</dbReference>
<protein>
    <recommendedName>
        <fullName evidence="6">Fe2OG dioxygenase domain-containing protein</fullName>
    </recommendedName>
</protein>
<comment type="caution">
    <text evidence="7">The sequence shown here is derived from an EMBL/GenBank/DDBJ whole genome shotgun (WGS) entry which is preliminary data.</text>
</comment>
<keyword evidence="5" id="KW-0408">Iron</keyword>
<accession>A0ABQ4S202</accession>
<dbReference type="InterPro" id="IPR037151">
    <property type="entry name" value="AlkB-like_sf"/>
</dbReference>
<dbReference type="PANTHER" id="PTHR16557">
    <property type="entry name" value="ALKYLATED DNA REPAIR PROTEIN ALKB-RELATED"/>
    <property type="match status" value="1"/>
</dbReference>
<comment type="cofactor">
    <cofactor evidence="1">
        <name>Fe(2+)</name>
        <dbReference type="ChEBI" id="CHEBI:29033"/>
    </cofactor>
</comment>
<evidence type="ECO:0000313" key="7">
    <source>
        <dbReference type="EMBL" id="GJD95760.1"/>
    </source>
</evidence>
<keyword evidence="8" id="KW-1185">Reference proteome</keyword>
<dbReference type="PROSITE" id="PS51471">
    <property type="entry name" value="FE2OG_OXY"/>
    <property type="match status" value="1"/>
</dbReference>
<dbReference type="RefSeq" id="WP_238244894.1">
    <property type="nucleotide sequence ID" value="NZ_BPQP01000045.1"/>
</dbReference>
<evidence type="ECO:0000256" key="5">
    <source>
        <dbReference type="ARBA" id="ARBA00023004"/>
    </source>
</evidence>
<name>A0ABQ4S202_9HYPH</name>
<dbReference type="Pfam" id="PF13532">
    <property type="entry name" value="2OG-FeII_Oxy_2"/>
    <property type="match status" value="1"/>
</dbReference>
<dbReference type="PANTHER" id="PTHR16557:SF2">
    <property type="entry name" value="NUCLEIC ACID DIOXYGENASE ALKBH1"/>
    <property type="match status" value="1"/>
</dbReference>
<feature type="domain" description="Fe2OG dioxygenase" evidence="6">
    <location>
        <begin position="105"/>
        <end position="216"/>
    </location>
</feature>